<name>A0A8H3TTX3_9TREE</name>
<comment type="caution">
    <text evidence="2">The sequence shown here is derived from an EMBL/GenBank/DDBJ whole genome shotgun (WGS) entry which is preliminary data.</text>
</comment>
<dbReference type="EMBL" id="BLZA01000017">
    <property type="protein sequence ID" value="GHJ86134.1"/>
    <property type="molecule type" value="Genomic_DNA"/>
</dbReference>
<protein>
    <submittedName>
        <fullName evidence="2">Uncharacterized protein</fullName>
    </submittedName>
</protein>
<evidence type="ECO:0000313" key="2">
    <source>
        <dbReference type="EMBL" id="GHJ86134.1"/>
    </source>
</evidence>
<dbReference type="AlphaFoldDB" id="A0A8H3TTX3"/>
<reference evidence="2" key="1">
    <citation type="submission" date="2020-07" db="EMBL/GenBank/DDBJ databases">
        <title>Draft Genome Sequence of a Deep-Sea Yeast, Naganishia (Cryptococcus) liquefaciens strain N6.</title>
        <authorList>
            <person name="Han Y.W."/>
            <person name="Kajitani R."/>
            <person name="Morimoto H."/>
            <person name="Parhat M."/>
            <person name="Tsubouchi H."/>
            <person name="Bakenova O."/>
            <person name="Ogata M."/>
            <person name="Argunhan B."/>
            <person name="Aoki R."/>
            <person name="Kajiwara S."/>
            <person name="Itoh T."/>
            <person name="Iwasaki H."/>
        </authorList>
    </citation>
    <scope>NUCLEOTIDE SEQUENCE</scope>
    <source>
        <strain evidence="2">N6</strain>
    </source>
</reference>
<dbReference type="Proteomes" id="UP000620104">
    <property type="component" value="Unassembled WGS sequence"/>
</dbReference>
<feature type="region of interest" description="Disordered" evidence="1">
    <location>
        <begin position="317"/>
        <end position="435"/>
    </location>
</feature>
<accession>A0A8H3TTX3</accession>
<feature type="region of interest" description="Disordered" evidence="1">
    <location>
        <begin position="35"/>
        <end position="63"/>
    </location>
</feature>
<feature type="compositionally biased region" description="Low complexity" evidence="1">
    <location>
        <begin position="331"/>
        <end position="343"/>
    </location>
</feature>
<dbReference type="OrthoDB" id="2594163at2759"/>
<keyword evidence="3" id="KW-1185">Reference proteome</keyword>
<evidence type="ECO:0000313" key="3">
    <source>
        <dbReference type="Proteomes" id="UP000620104"/>
    </source>
</evidence>
<gene>
    <name evidence="2" type="ORF">NliqN6_2536</name>
</gene>
<feature type="region of interest" description="Disordered" evidence="1">
    <location>
        <begin position="123"/>
        <end position="169"/>
    </location>
</feature>
<evidence type="ECO:0000256" key="1">
    <source>
        <dbReference type="SAM" id="MobiDB-lite"/>
    </source>
</evidence>
<feature type="region of interest" description="Disordered" evidence="1">
    <location>
        <begin position="184"/>
        <end position="217"/>
    </location>
</feature>
<organism evidence="2 3">
    <name type="scientific">Naganishia liquefaciens</name>
    <dbReference type="NCBI Taxonomy" id="104408"/>
    <lineage>
        <taxon>Eukaryota</taxon>
        <taxon>Fungi</taxon>
        <taxon>Dikarya</taxon>
        <taxon>Basidiomycota</taxon>
        <taxon>Agaricomycotina</taxon>
        <taxon>Tremellomycetes</taxon>
        <taxon>Filobasidiales</taxon>
        <taxon>Filobasidiaceae</taxon>
        <taxon>Naganishia</taxon>
    </lineage>
</organism>
<proteinExistence type="predicted"/>
<feature type="compositionally biased region" description="Polar residues" evidence="1">
    <location>
        <begin position="375"/>
        <end position="395"/>
    </location>
</feature>
<sequence>MATSRPTSPRRSRWRTICPGCFPFPGCTADAFTDGHGDRARTRRKEKKLEISGPRALRPGGPLKRERRSFVDTIRRSITGESASTNGLRNVQVPETKPTRQQTSLTGLSMEDLHLLERYQSRARAEGWSQSTRSTSRLGASQPTTPDINSDRLSANTIPVSNWPSRSPALHATRSRDYISLRSGTPISTVEQTPPPPLLASAKPSARSPLSAQNPWSAHRSIRHVASHGEATASTTSLFTPLPLELDLSPLDVQFERLVLDASEEGLTKLEMEGGKPNGPVPLGEPLFPRDLAVEKELPTRPKLVHFATTPSLARYAAEHSDRLEDEEHPPAAIRAPRRVVTPAPRPTGLPPTLQRPRSVTPIRNMASPAASSHKLGSTSRRSSWSQGIRSSIQRDLTPPNPSPRRRSRPDPALFPGVIPYSFSPHEVGRRKQEKDWKRYHQLENVRERTPGWRARKGWSWNGRTAKGGADIWRDGEGDLEVTWREEADGWEVLQ</sequence>
<feature type="compositionally biased region" description="Polar residues" evidence="1">
    <location>
        <begin position="128"/>
        <end position="165"/>
    </location>
</feature>
<feature type="compositionally biased region" description="Low complexity" evidence="1">
    <location>
        <begin position="199"/>
        <end position="212"/>
    </location>
</feature>